<dbReference type="Pfam" id="PF21244">
    <property type="entry name" value="PurT_C"/>
    <property type="match status" value="1"/>
</dbReference>
<evidence type="ECO:0000256" key="6">
    <source>
        <dbReference type="ARBA" id="ARBA00022842"/>
    </source>
</evidence>
<dbReference type="Gene3D" id="3.30.1490.20">
    <property type="entry name" value="ATP-grasp fold, A domain"/>
    <property type="match status" value="1"/>
</dbReference>
<comment type="pathway">
    <text evidence="7">Purine metabolism; IMP biosynthesis via de novo pathway; N(2)-formyl-N(1)-(5-phospho-D-ribosyl)glycinamide from N(1)-(5-phospho-D-ribosyl)glycinamide (formate route): step 1/1.</text>
</comment>
<feature type="binding site" evidence="7">
    <location>
        <position position="357"/>
    </location>
    <ligand>
        <name>N(1)-(5-phospho-beta-D-ribosyl)glycinamide</name>
        <dbReference type="ChEBI" id="CHEBI:143788"/>
    </ligand>
</feature>
<feature type="binding site" evidence="7">
    <location>
        <begin position="364"/>
        <end position="365"/>
    </location>
    <ligand>
        <name>N(1)-(5-phospho-beta-D-ribosyl)glycinamide</name>
        <dbReference type="ChEBI" id="CHEBI:143788"/>
    </ligand>
</feature>
<keyword evidence="6 7" id="KW-0460">Magnesium</keyword>
<feature type="binding site" evidence="7">
    <location>
        <position position="280"/>
    </location>
    <ligand>
        <name>Mg(2+)</name>
        <dbReference type="ChEBI" id="CHEBI:18420"/>
    </ligand>
</feature>
<comment type="function">
    <text evidence="7">Involved in the de novo purine biosynthesis. Catalyzes the transfer of formate to 5-phospho-ribosyl-glycinamide (GAR), producing 5-phospho-ribosyl-N-formylglycinamide (FGAR). Formate is provided by PurU via hydrolysis of 10-formyl-tetrahydrofolate.</text>
</comment>
<accession>A0ABT3T5Y2</accession>
<evidence type="ECO:0000256" key="2">
    <source>
        <dbReference type="ARBA" id="ARBA00022723"/>
    </source>
</evidence>
<keyword evidence="2 7" id="KW-0479">Metal-binding</keyword>
<evidence type="ECO:0000313" key="9">
    <source>
        <dbReference type="EMBL" id="MCX2977595.1"/>
    </source>
</evidence>
<feature type="binding site" evidence="7">
    <location>
        <position position="287"/>
    </location>
    <ligand>
        <name>N(1)-(5-phospho-beta-D-ribosyl)glycinamide</name>
        <dbReference type="ChEBI" id="CHEBI:143788"/>
    </ligand>
</feature>
<dbReference type="InterPro" id="IPR013815">
    <property type="entry name" value="ATP_grasp_subdomain_1"/>
</dbReference>
<evidence type="ECO:0000313" key="10">
    <source>
        <dbReference type="Proteomes" id="UP001143304"/>
    </source>
</evidence>
<evidence type="ECO:0000256" key="7">
    <source>
        <dbReference type="HAMAP-Rule" id="MF_01643"/>
    </source>
</evidence>
<organism evidence="9 10">
    <name type="scientific">Candidatus Marimicrobium litorale</name>
    <dbReference type="NCBI Taxonomy" id="2518991"/>
    <lineage>
        <taxon>Bacteria</taxon>
        <taxon>Pseudomonadati</taxon>
        <taxon>Pseudomonadota</taxon>
        <taxon>Gammaproteobacteria</taxon>
        <taxon>Cellvibrionales</taxon>
        <taxon>Halieaceae</taxon>
        <taxon>Marimicrobium</taxon>
    </lineage>
</organism>
<keyword evidence="1 7" id="KW-0436">Ligase</keyword>
<evidence type="ECO:0000256" key="1">
    <source>
        <dbReference type="ARBA" id="ARBA00022598"/>
    </source>
</evidence>
<keyword evidence="5 7" id="KW-0067">ATP-binding</keyword>
<dbReference type="InterPro" id="IPR054350">
    <property type="entry name" value="PurT/PurK_preATP-grasp"/>
</dbReference>
<dbReference type="NCBIfam" id="NF006766">
    <property type="entry name" value="PRK09288.1"/>
    <property type="match status" value="1"/>
</dbReference>
<dbReference type="Pfam" id="PF02222">
    <property type="entry name" value="ATP-grasp"/>
    <property type="match status" value="1"/>
</dbReference>
<dbReference type="RefSeq" id="WP_279249308.1">
    <property type="nucleotide sequence ID" value="NZ_SHNO01000001.1"/>
</dbReference>
<sequence>MSVTLGSPLCPNARKVMLCGAGELGKEVVIELQRLGVEVIAVDRYENAPAMQVAHRCHVINMLDGDALRAVIEREKPDLVVPEIEAIATDTLAALEEEGFTIIPTARATQLTMNREGIRRLAAEELGLQTSPYVFAATKEDYLKGIEDVGLPCIIKPIMSSSGKGQTLVKETGDVDAAWDYAQKGGRAGKGKVIVEGFVDFDFEITLLTVRHRDGTSFCAPIGHRQEGGDYQESWQPQAMSDAALSAAQDMAEKVTSALGGKGLFGVELFIKNDTVIFSEVSPRPHDTGLVTLVSQDLSEFALHARAILDLPIPTIRQNGPAASSVILVKGDSSDVQFSGLENALAVADTQLRLFGKPEVSGARRMGVALAVADSVEAARDNANAAAAAVNVTL</sequence>
<dbReference type="InterPro" id="IPR016185">
    <property type="entry name" value="PreATP-grasp_dom_sf"/>
</dbReference>
<feature type="binding site" evidence="7">
    <location>
        <position position="83"/>
    </location>
    <ligand>
        <name>N(1)-(5-phospho-beta-D-ribosyl)glycinamide</name>
        <dbReference type="ChEBI" id="CHEBI:143788"/>
    </ligand>
</feature>
<feature type="binding site" evidence="7">
    <location>
        <begin position="196"/>
        <end position="199"/>
    </location>
    <ligand>
        <name>ATP</name>
        <dbReference type="ChEBI" id="CHEBI:30616"/>
    </ligand>
</feature>
<dbReference type="SUPFAM" id="SSF52440">
    <property type="entry name" value="PreATP-grasp domain"/>
    <property type="match status" value="1"/>
</dbReference>
<keyword evidence="4 7" id="KW-0658">Purine biosynthesis</keyword>
<dbReference type="EMBL" id="SHNO01000001">
    <property type="protein sequence ID" value="MCX2977595.1"/>
    <property type="molecule type" value="Genomic_DNA"/>
</dbReference>
<dbReference type="Proteomes" id="UP001143304">
    <property type="component" value="Unassembled WGS sequence"/>
</dbReference>
<dbReference type="SUPFAM" id="SSF56059">
    <property type="entry name" value="Glutathione synthetase ATP-binding domain-like"/>
    <property type="match status" value="1"/>
</dbReference>
<dbReference type="PROSITE" id="PS50975">
    <property type="entry name" value="ATP_GRASP"/>
    <property type="match status" value="1"/>
</dbReference>
<feature type="binding site" evidence="7">
    <location>
        <position position="115"/>
    </location>
    <ligand>
        <name>ATP</name>
        <dbReference type="ChEBI" id="CHEBI:30616"/>
    </ligand>
</feature>
<proteinExistence type="inferred from homology"/>
<dbReference type="SUPFAM" id="SSF51246">
    <property type="entry name" value="Rudiment single hybrid motif"/>
    <property type="match status" value="1"/>
</dbReference>
<feature type="binding site" evidence="7">
    <location>
        <position position="156"/>
    </location>
    <ligand>
        <name>ATP</name>
        <dbReference type="ChEBI" id="CHEBI:30616"/>
    </ligand>
</feature>
<keyword evidence="3 7" id="KW-0547">Nucleotide-binding</keyword>
<evidence type="ECO:0000256" key="4">
    <source>
        <dbReference type="ARBA" id="ARBA00022755"/>
    </source>
</evidence>
<feature type="binding site" evidence="7">
    <location>
        <begin position="161"/>
        <end position="166"/>
    </location>
    <ligand>
        <name>ATP</name>
        <dbReference type="ChEBI" id="CHEBI:30616"/>
    </ligand>
</feature>
<dbReference type="PANTHER" id="PTHR43055">
    <property type="entry name" value="FORMATE-DEPENDENT PHOSPHORIBOSYLGLYCINAMIDE FORMYLTRANSFERASE"/>
    <property type="match status" value="1"/>
</dbReference>
<gene>
    <name evidence="7" type="primary">purT</name>
    <name evidence="9" type="ORF">EYC82_09540</name>
</gene>
<evidence type="ECO:0000256" key="5">
    <source>
        <dbReference type="ARBA" id="ARBA00022840"/>
    </source>
</evidence>
<dbReference type="Pfam" id="PF22660">
    <property type="entry name" value="RS_preATP-grasp-like"/>
    <property type="match status" value="1"/>
</dbReference>
<dbReference type="NCBIfam" id="TIGR01142">
    <property type="entry name" value="purT"/>
    <property type="match status" value="1"/>
</dbReference>
<comment type="caution">
    <text evidence="9">The sequence shown here is derived from an EMBL/GenBank/DDBJ whole genome shotgun (WGS) entry which is preliminary data.</text>
</comment>
<name>A0ABT3T5Y2_9GAMM</name>
<dbReference type="InterPro" id="IPR011054">
    <property type="entry name" value="Rudment_hybrid_motif"/>
</dbReference>
<feature type="binding site" evidence="7">
    <location>
        <position position="204"/>
    </location>
    <ligand>
        <name>ATP</name>
        <dbReference type="ChEBI" id="CHEBI:30616"/>
    </ligand>
</feature>
<feature type="binding site" evidence="7">
    <location>
        <position position="268"/>
    </location>
    <ligand>
        <name>Mg(2+)</name>
        <dbReference type="ChEBI" id="CHEBI:18420"/>
    </ligand>
</feature>
<dbReference type="EC" id="6.3.1.21" evidence="7"/>
<dbReference type="Gene3D" id="3.30.470.20">
    <property type="entry name" value="ATP-grasp fold, B domain"/>
    <property type="match status" value="1"/>
</dbReference>
<comment type="catalytic activity">
    <reaction evidence="7">
        <text>N(1)-(5-phospho-beta-D-ribosyl)glycinamide + formate + ATP = N(2)-formyl-N(1)-(5-phospho-beta-D-ribosyl)glycinamide + ADP + phosphate + H(+)</text>
        <dbReference type="Rhea" id="RHEA:24829"/>
        <dbReference type="ChEBI" id="CHEBI:15378"/>
        <dbReference type="ChEBI" id="CHEBI:15740"/>
        <dbReference type="ChEBI" id="CHEBI:30616"/>
        <dbReference type="ChEBI" id="CHEBI:43474"/>
        <dbReference type="ChEBI" id="CHEBI:143788"/>
        <dbReference type="ChEBI" id="CHEBI:147286"/>
        <dbReference type="ChEBI" id="CHEBI:456216"/>
        <dbReference type="EC" id="6.3.1.21"/>
    </reaction>
</comment>
<dbReference type="Gene3D" id="3.40.50.20">
    <property type="match status" value="1"/>
</dbReference>
<evidence type="ECO:0000256" key="3">
    <source>
        <dbReference type="ARBA" id="ARBA00022741"/>
    </source>
</evidence>
<comment type="similarity">
    <text evidence="7">Belongs to the PurK/PurT family.</text>
</comment>
<dbReference type="InterPro" id="IPR048740">
    <property type="entry name" value="PurT_C"/>
</dbReference>
<protein>
    <recommendedName>
        <fullName evidence="7">Formate-dependent phosphoribosylglycinamide formyltransferase</fullName>
        <ecNumber evidence="7">6.3.1.21</ecNumber>
    </recommendedName>
    <alternativeName>
        <fullName evidence="7">5'-phosphoribosylglycinamide transformylase 2</fullName>
    </alternativeName>
    <alternativeName>
        <fullName evidence="7">Formate-dependent GAR transformylase</fullName>
    </alternativeName>
    <alternativeName>
        <fullName evidence="7">GAR transformylase 2</fullName>
        <shortName evidence="7">GART 2</shortName>
    </alternativeName>
    <alternativeName>
        <fullName evidence="7">Non-folate glycinamide ribonucleotide transformylase</fullName>
    </alternativeName>
    <alternativeName>
        <fullName evidence="7">Phosphoribosylglycinamide formyltransferase 2</fullName>
    </alternativeName>
</protein>
<comment type="subunit">
    <text evidence="7">Homodimer.</text>
</comment>
<evidence type="ECO:0000259" key="8">
    <source>
        <dbReference type="PROSITE" id="PS50975"/>
    </source>
</evidence>
<dbReference type="PANTHER" id="PTHR43055:SF1">
    <property type="entry name" value="FORMATE-DEPENDENT PHOSPHORIBOSYLGLYCINAMIDE FORMYLTRANSFERASE"/>
    <property type="match status" value="1"/>
</dbReference>
<dbReference type="HAMAP" id="MF_01643">
    <property type="entry name" value="PurT"/>
    <property type="match status" value="1"/>
</dbReference>
<dbReference type="InterPro" id="IPR011761">
    <property type="entry name" value="ATP-grasp"/>
</dbReference>
<keyword evidence="10" id="KW-1185">Reference proteome</keyword>
<feature type="binding site" evidence="7">
    <location>
        <begin position="23"/>
        <end position="24"/>
    </location>
    <ligand>
        <name>N(1)-(5-phospho-beta-D-ribosyl)glycinamide</name>
        <dbReference type="ChEBI" id="CHEBI:143788"/>
    </ligand>
</feature>
<dbReference type="InterPro" id="IPR005862">
    <property type="entry name" value="PurT"/>
</dbReference>
<reference evidence="9" key="1">
    <citation type="submission" date="2019-02" db="EMBL/GenBank/DDBJ databases">
        <authorList>
            <person name="Li S.-H."/>
        </authorList>
    </citation>
    <scope>NUCLEOTIDE SEQUENCE</scope>
    <source>
        <strain evidence="9">IMCC11814</strain>
    </source>
</reference>
<feature type="domain" description="ATP-grasp" evidence="8">
    <location>
        <begin position="120"/>
        <end position="309"/>
    </location>
</feature>
<dbReference type="InterPro" id="IPR003135">
    <property type="entry name" value="ATP-grasp_carboxylate-amine"/>
</dbReference>